<evidence type="ECO:0000256" key="1">
    <source>
        <dbReference type="SAM" id="Phobius"/>
    </source>
</evidence>
<name>A0A832ECE1_9BACT</name>
<dbReference type="Pfam" id="PF13189">
    <property type="entry name" value="Cytidylate_kin2"/>
    <property type="match status" value="1"/>
</dbReference>
<keyword evidence="1" id="KW-1133">Transmembrane helix</keyword>
<dbReference type="InterPro" id="IPR027417">
    <property type="entry name" value="P-loop_NTPase"/>
</dbReference>
<dbReference type="Gene3D" id="3.40.50.300">
    <property type="entry name" value="P-loop containing nucleotide triphosphate hydrolases"/>
    <property type="match status" value="1"/>
</dbReference>
<sequence>MAKDFLQFAAQAVKHDPIRFGGALWGFLRFVFIGGSCYILCTCVSRNEKSRRFTLYLCGNAGARRAVMAVITISKEYASQSEEFAKKLADRLGYSILDRQIVADAAKELRISPSEAQSFHKERESKLLRLIDRYTSSVVQKVVDRSYGRLDDKNYHEVAVKLVQKVADEDNVIILGWGAQCILANRPNAIHLRIVKTLEDRIRWLRENMNMDDRSARDLIDREEKESAEYVEHYFNRAWDDAHLYHAVLNLSRIPVDEAVDLVAGWIKTKKF</sequence>
<gene>
    <name evidence="2" type="ORF">ENS06_02080</name>
</gene>
<dbReference type="GO" id="GO:0016301">
    <property type="term" value="F:kinase activity"/>
    <property type="evidence" value="ECO:0007669"/>
    <property type="project" value="UniProtKB-KW"/>
</dbReference>
<accession>A0A832ECE1</accession>
<feature type="transmembrane region" description="Helical" evidence="1">
    <location>
        <begin position="23"/>
        <end position="44"/>
    </location>
</feature>
<keyword evidence="2" id="KW-0418">Kinase</keyword>
<dbReference type="EMBL" id="DSTK01000009">
    <property type="protein sequence ID" value="HFK96096.1"/>
    <property type="molecule type" value="Genomic_DNA"/>
</dbReference>
<comment type="caution">
    <text evidence="2">The sequence shown here is derived from an EMBL/GenBank/DDBJ whole genome shotgun (WGS) entry which is preliminary data.</text>
</comment>
<dbReference type="AlphaFoldDB" id="A0A832ECE1"/>
<proteinExistence type="predicted"/>
<evidence type="ECO:0000313" key="2">
    <source>
        <dbReference type="EMBL" id="HFK96096.1"/>
    </source>
</evidence>
<keyword evidence="2" id="KW-0808">Transferase</keyword>
<protein>
    <submittedName>
        <fullName evidence="2">Cytidylate kinase-like family protein</fullName>
    </submittedName>
</protein>
<organism evidence="2">
    <name type="scientific">Desulfacinum infernum</name>
    <dbReference type="NCBI Taxonomy" id="35837"/>
    <lineage>
        <taxon>Bacteria</taxon>
        <taxon>Pseudomonadati</taxon>
        <taxon>Thermodesulfobacteriota</taxon>
        <taxon>Syntrophobacteria</taxon>
        <taxon>Syntrophobacterales</taxon>
        <taxon>Syntrophobacteraceae</taxon>
        <taxon>Desulfacinum</taxon>
    </lineage>
</organism>
<keyword evidence="1" id="KW-0472">Membrane</keyword>
<reference evidence="2" key="1">
    <citation type="journal article" date="2020" name="mSystems">
        <title>Genome- and Community-Level Interaction Insights into Carbon Utilization and Element Cycling Functions of Hydrothermarchaeota in Hydrothermal Sediment.</title>
        <authorList>
            <person name="Zhou Z."/>
            <person name="Liu Y."/>
            <person name="Xu W."/>
            <person name="Pan J."/>
            <person name="Luo Z.H."/>
            <person name="Li M."/>
        </authorList>
    </citation>
    <scope>NUCLEOTIDE SEQUENCE [LARGE SCALE GENOMIC DNA]</scope>
    <source>
        <strain evidence="2">SpSt-456</strain>
    </source>
</reference>
<keyword evidence="1" id="KW-0812">Transmembrane</keyword>